<dbReference type="GO" id="GO:0015628">
    <property type="term" value="P:protein secretion by the type II secretion system"/>
    <property type="evidence" value="ECO:0007669"/>
    <property type="project" value="InterPro"/>
</dbReference>
<dbReference type="NCBIfam" id="TIGR01710">
    <property type="entry name" value="typeII_sec_gspG"/>
    <property type="match status" value="1"/>
</dbReference>
<dbReference type="RefSeq" id="WP_099952371.1">
    <property type="nucleotide sequence ID" value="NZ_CP028843.1"/>
</dbReference>
<evidence type="ECO:0000256" key="9">
    <source>
        <dbReference type="ARBA" id="ARBA00023136"/>
    </source>
</evidence>
<evidence type="ECO:0000313" key="13">
    <source>
        <dbReference type="EMBL" id="AWB20468.1"/>
    </source>
</evidence>
<dbReference type="Pfam" id="PF07963">
    <property type="entry name" value="N_methyl"/>
    <property type="match status" value="1"/>
</dbReference>
<keyword evidence="14" id="KW-1185">Reference proteome</keyword>
<dbReference type="InterPro" id="IPR013545">
    <property type="entry name" value="T2SS_protein-GspG_C"/>
</dbReference>
<comment type="similarity">
    <text evidence="2">Belongs to the GSP G family.</text>
</comment>
<dbReference type="GO" id="GO:0005886">
    <property type="term" value="C:plasma membrane"/>
    <property type="evidence" value="ECO:0007669"/>
    <property type="project" value="UniProtKB-SubCell"/>
</dbReference>
<dbReference type="SUPFAM" id="SSF54523">
    <property type="entry name" value="Pili subunits"/>
    <property type="match status" value="1"/>
</dbReference>
<evidence type="ECO:0000256" key="6">
    <source>
        <dbReference type="ARBA" id="ARBA00022519"/>
    </source>
</evidence>
<reference evidence="13 14" key="1">
    <citation type="submission" date="2018-04" db="EMBL/GenBank/DDBJ databases">
        <title>Methylobacterium sp. PR1016A genome.</title>
        <authorList>
            <person name="Park W."/>
        </authorList>
    </citation>
    <scope>NUCLEOTIDE SEQUENCE [LARGE SCALE GENOMIC DNA]</scope>
    <source>
        <strain evidence="13 14">PR1016A</strain>
    </source>
</reference>
<name>A0A2R4WG22_9HYPH</name>
<evidence type="ECO:0000256" key="5">
    <source>
        <dbReference type="ARBA" id="ARBA00022481"/>
    </source>
</evidence>
<dbReference type="EMBL" id="CP028843">
    <property type="protein sequence ID" value="AWB20468.1"/>
    <property type="molecule type" value="Genomic_DNA"/>
</dbReference>
<evidence type="ECO:0000256" key="1">
    <source>
        <dbReference type="ARBA" id="ARBA00004377"/>
    </source>
</evidence>
<evidence type="ECO:0000256" key="11">
    <source>
        <dbReference type="SAM" id="Phobius"/>
    </source>
</evidence>
<evidence type="ECO:0000256" key="2">
    <source>
        <dbReference type="ARBA" id="ARBA00009984"/>
    </source>
</evidence>
<evidence type="ECO:0000259" key="12">
    <source>
        <dbReference type="Pfam" id="PF08334"/>
    </source>
</evidence>
<feature type="transmembrane region" description="Helical" evidence="11">
    <location>
        <begin position="36"/>
        <end position="58"/>
    </location>
</feature>
<organism evidence="13 14">
    <name type="scientific">Methylobacterium currus</name>
    <dbReference type="NCBI Taxonomy" id="2051553"/>
    <lineage>
        <taxon>Bacteria</taxon>
        <taxon>Pseudomonadati</taxon>
        <taxon>Pseudomonadota</taxon>
        <taxon>Alphaproteobacteria</taxon>
        <taxon>Hyphomicrobiales</taxon>
        <taxon>Methylobacteriaceae</taxon>
        <taxon>Methylobacterium</taxon>
    </lineage>
</organism>
<dbReference type="PANTHER" id="PTHR30093">
    <property type="entry name" value="GENERAL SECRETION PATHWAY PROTEIN G"/>
    <property type="match status" value="1"/>
</dbReference>
<dbReference type="Gene3D" id="3.30.700.10">
    <property type="entry name" value="Glycoprotein, Type 4 Pilin"/>
    <property type="match status" value="1"/>
</dbReference>
<keyword evidence="9 11" id="KW-0472">Membrane</keyword>
<feature type="region of interest" description="Disordered" evidence="10">
    <location>
        <begin position="1"/>
        <end position="25"/>
    </location>
</feature>
<dbReference type="AlphaFoldDB" id="A0A2R4WG22"/>
<dbReference type="Proteomes" id="UP000244755">
    <property type="component" value="Chromosome 1"/>
</dbReference>
<dbReference type="PANTHER" id="PTHR30093:SF45">
    <property type="entry name" value="TYPE II SECRETION SYSTEM CORE PROTEIN G"/>
    <property type="match status" value="1"/>
</dbReference>
<dbReference type="PRINTS" id="PR00813">
    <property type="entry name" value="BCTERIALGSPG"/>
</dbReference>
<dbReference type="InterPro" id="IPR045584">
    <property type="entry name" value="Pilin-like"/>
</dbReference>
<evidence type="ECO:0000256" key="8">
    <source>
        <dbReference type="ARBA" id="ARBA00022989"/>
    </source>
</evidence>
<proteinExistence type="inferred from homology"/>
<gene>
    <name evidence="13" type="primary">gspG</name>
    <name evidence="13" type="ORF">DA075_05550</name>
</gene>
<dbReference type="InterPro" id="IPR012902">
    <property type="entry name" value="N_methyl_site"/>
</dbReference>
<dbReference type="OrthoDB" id="9795612at2"/>
<keyword evidence="6" id="KW-0997">Cell inner membrane</keyword>
<dbReference type="PROSITE" id="PS00409">
    <property type="entry name" value="PROKAR_NTER_METHYL"/>
    <property type="match status" value="1"/>
</dbReference>
<dbReference type="InterPro" id="IPR000983">
    <property type="entry name" value="Bac_GSPG_pilin"/>
</dbReference>
<evidence type="ECO:0000256" key="3">
    <source>
        <dbReference type="ARBA" id="ARBA00020042"/>
    </source>
</evidence>
<keyword evidence="7 11" id="KW-0812">Transmembrane</keyword>
<protein>
    <recommendedName>
        <fullName evidence="3">Type II secretion system core protein G</fullName>
    </recommendedName>
</protein>
<dbReference type="KEGG" id="mee:DA075_05550"/>
<evidence type="ECO:0000256" key="4">
    <source>
        <dbReference type="ARBA" id="ARBA00022475"/>
    </source>
</evidence>
<dbReference type="GO" id="GO:0015627">
    <property type="term" value="C:type II protein secretion system complex"/>
    <property type="evidence" value="ECO:0007669"/>
    <property type="project" value="InterPro"/>
</dbReference>
<dbReference type="NCBIfam" id="TIGR02532">
    <property type="entry name" value="IV_pilin_GFxxxE"/>
    <property type="match status" value="1"/>
</dbReference>
<dbReference type="Pfam" id="PF08334">
    <property type="entry name" value="T2SSG"/>
    <property type="match status" value="1"/>
</dbReference>
<keyword evidence="8 11" id="KW-1133">Transmembrane helix</keyword>
<keyword evidence="4" id="KW-1003">Cell membrane</keyword>
<sequence length="159" mass="17009">MLITTEPDRGEPQETRRETRTEDRRGGQAGFSLVELLVVLAIIGMIATMVTPQVLGYLGRAKGETARIQVKNIAQAVELYYLDLGAYPTSQQGLQALVQPTGPGWRGPYVRDARGLTDPWGHAYLYRSPGAAGTPFEVYSLGADGKAGGSGDQADVASN</sequence>
<dbReference type="InterPro" id="IPR010054">
    <property type="entry name" value="Type2_sec_GspG"/>
</dbReference>
<evidence type="ECO:0000256" key="10">
    <source>
        <dbReference type="SAM" id="MobiDB-lite"/>
    </source>
</evidence>
<evidence type="ECO:0000313" key="14">
    <source>
        <dbReference type="Proteomes" id="UP000244755"/>
    </source>
</evidence>
<comment type="subcellular location">
    <subcellularLocation>
        <location evidence="1">Cell inner membrane</location>
        <topology evidence="1">Single-pass membrane protein</topology>
    </subcellularLocation>
</comment>
<accession>A0A2R4WG22</accession>
<feature type="domain" description="Type II secretion system protein GspG C-terminal" evidence="12">
    <location>
        <begin position="53"/>
        <end position="158"/>
    </location>
</feature>
<evidence type="ECO:0000256" key="7">
    <source>
        <dbReference type="ARBA" id="ARBA00022692"/>
    </source>
</evidence>
<keyword evidence="5" id="KW-0488">Methylation</keyword>